<dbReference type="Proteomes" id="UP000694044">
    <property type="component" value="Unassembled WGS sequence"/>
</dbReference>
<dbReference type="OrthoDB" id="4062651at2759"/>
<reference evidence="2" key="1">
    <citation type="submission" date="2021-02" db="EMBL/GenBank/DDBJ databases">
        <authorList>
            <person name="Palmer J.M."/>
        </authorList>
    </citation>
    <scope>NUCLEOTIDE SEQUENCE</scope>
    <source>
        <strain evidence="2">SCRP734</strain>
    </source>
</reference>
<accession>A0A8T1VUB7</accession>
<evidence type="ECO:0000313" key="2">
    <source>
        <dbReference type="EMBL" id="KAG7384811.1"/>
    </source>
</evidence>
<organism evidence="2 3">
    <name type="scientific">Phytophthora pseudosyringae</name>
    <dbReference type="NCBI Taxonomy" id="221518"/>
    <lineage>
        <taxon>Eukaryota</taxon>
        <taxon>Sar</taxon>
        <taxon>Stramenopiles</taxon>
        <taxon>Oomycota</taxon>
        <taxon>Peronosporomycetes</taxon>
        <taxon>Peronosporales</taxon>
        <taxon>Peronosporaceae</taxon>
        <taxon>Phytophthora</taxon>
    </lineage>
</organism>
<dbReference type="InterPro" id="IPR000719">
    <property type="entry name" value="Prot_kinase_dom"/>
</dbReference>
<evidence type="ECO:0000313" key="3">
    <source>
        <dbReference type="Proteomes" id="UP000694044"/>
    </source>
</evidence>
<dbReference type="Pfam" id="PF00069">
    <property type="entry name" value="Pkinase"/>
    <property type="match status" value="1"/>
</dbReference>
<sequence>MLSVARCVVDTFEDAGAVDFLGVIWAQGGDPDVAPLIRLREHSWTDPVSIASYSVYAVHTASASQDATWNEYPADDGYAALAVPCYRRHNVTDDEMTAMNTPTGTAWRANKPGKLPATWVLGDGAAPYWGGDRHEVVTSRFATLESPSSKSYESAGANTTLQILLDSHFLQGKRIPYESLDFQTALSKGASGDVWVCAFNGQTVAAKRLLRDKNQKLEKVQSFAEEIELTASLTHPHIVEFVGVAWNSLSNLVMLLEYVPRGSLQCDVHTNADLLSWARDKIYMAVGVAQALAYLHGHASPLIHRYLKSTNILLTSKLEPKLIDFGVSRGTVDLTMTAGVGTAYWTAPEILEGKRYTERADIYSFGVVLTELDTGRIPYFDALTQGGGRLKPVQVLQSVVTGELQPSFTGDCPPRIQRIGSACLAYDPSRRPTAQQLVRELEGGDSN</sequence>
<dbReference type="EMBL" id="JAGDFM010000137">
    <property type="protein sequence ID" value="KAG7384811.1"/>
    <property type="molecule type" value="Genomic_DNA"/>
</dbReference>
<name>A0A8T1VUB7_9STRA</name>
<comment type="caution">
    <text evidence="2">The sequence shown here is derived from an EMBL/GenBank/DDBJ whole genome shotgun (WGS) entry which is preliminary data.</text>
</comment>
<protein>
    <recommendedName>
        <fullName evidence="1">Protein kinase domain-containing protein</fullName>
    </recommendedName>
</protein>
<dbReference type="PROSITE" id="PS50011">
    <property type="entry name" value="PROTEIN_KINASE_DOM"/>
    <property type="match status" value="1"/>
</dbReference>
<dbReference type="GO" id="GO:0004674">
    <property type="term" value="F:protein serine/threonine kinase activity"/>
    <property type="evidence" value="ECO:0007669"/>
    <property type="project" value="TreeGrafter"/>
</dbReference>
<proteinExistence type="predicted"/>
<dbReference type="InterPro" id="IPR051681">
    <property type="entry name" value="Ser/Thr_Kinases-Pseudokinases"/>
</dbReference>
<dbReference type="PANTHER" id="PTHR44329:SF214">
    <property type="entry name" value="PROTEIN KINASE DOMAIN-CONTAINING PROTEIN"/>
    <property type="match status" value="1"/>
</dbReference>
<feature type="domain" description="Protein kinase" evidence="1">
    <location>
        <begin position="180"/>
        <end position="447"/>
    </location>
</feature>
<gene>
    <name evidence="2" type="ORF">PHYPSEUDO_002197</name>
</gene>
<keyword evidence="3" id="KW-1185">Reference proteome</keyword>
<dbReference type="AlphaFoldDB" id="A0A8T1VUB7"/>
<dbReference type="GO" id="GO:0005524">
    <property type="term" value="F:ATP binding"/>
    <property type="evidence" value="ECO:0007669"/>
    <property type="project" value="InterPro"/>
</dbReference>
<evidence type="ECO:0000259" key="1">
    <source>
        <dbReference type="PROSITE" id="PS50011"/>
    </source>
</evidence>
<dbReference type="PANTHER" id="PTHR44329">
    <property type="entry name" value="SERINE/THREONINE-PROTEIN KINASE TNNI3K-RELATED"/>
    <property type="match status" value="1"/>
</dbReference>